<dbReference type="Proteomes" id="UP000003070">
    <property type="component" value="Unassembled WGS sequence"/>
</dbReference>
<dbReference type="EMBL" id="AEKL01000039">
    <property type="protein sequence ID" value="EFQ53314.1"/>
    <property type="molecule type" value="Genomic_DNA"/>
</dbReference>
<organism evidence="1 2">
    <name type="scientific">Limosilactobacillus oris PB013-T2-3</name>
    <dbReference type="NCBI Taxonomy" id="908339"/>
    <lineage>
        <taxon>Bacteria</taxon>
        <taxon>Bacillati</taxon>
        <taxon>Bacillota</taxon>
        <taxon>Bacilli</taxon>
        <taxon>Lactobacillales</taxon>
        <taxon>Lactobacillaceae</taxon>
        <taxon>Limosilactobacillus</taxon>
    </lineage>
</organism>
<sequence length="84" mass="10112">MAMINLGTSDPKIQDIYSFILKHWDEIKFSKEVISDRKFKKINVKKMQKKARQEKKKTHKFNGTKAQVLLSQQYKNNKKEKKLW</sequence>
<dbReference type="Pfam" id="PF11208">
    <property type="entry name" value="DUF2992"/>
    <property type="match status" value="1"/>
</dbReference>
<dbReference type="AlphaFoldDB" id="E3C7H3"/>
<accession>E3C7H3</accession>
<evidence type="ECO:0000313" key="2">
    <source>
        <dbReference type="Proteomes" id="UP000003070"/>
    </source>
</evidence>
<dbReference type="InterPro" id="IPR016787">
    <property type="entry name" value="UCP021328"/>
</dbReference>
<gene>
    <name evidence="1" type="ORF">HMPREF9265_1202</name>
</gene>
<proteinExistence type="predicted"/>
<reference evidence="1 2" key="1">
    <citation type="submission" date="2010-10" db="EMBL/GenBank/DDBJ databases">
        <authorList>
            <person name="Durkin A.S."/>
            <person name="Madupu R."/>
            <person name="Torralba M."/>
            <person name="Gillis M."/>
            <person name="Methe B."/>
            <person name="Sutton G."/>
            <person name="Nelson K.E."/>
        </authorList>
    </citation>
    <scope>NUCLEOTIDE SEQUENCE [LARGE SCALE GENOMIC DNA]</scope>
    <source>
        <strain evidence="1 2">PB013-T2-3</strain>
    </source>
</reference>
<evidence type="ECO:0000313" key="1">
    <source>
        <dbReference type="EMBL" id="EFQ53314.1"/>
    </source>
</evidence>
<protein>
    <submittedName>
        <fullName evidence="1">Uncharacterized protein</fullName>
    </submittedName>
</protein>
<comment type="caution">
    <text evidence="1">The sequence shown here is derived from an EMBL/GenBank/DDBJ whole genome shotgun (WGS) entry which is preliminary data.</text>
</comment>
<name>E3C7H3_9LACO</name>